<dbReference type="InterPro" id="IPR019148">
    <property type="entry name" value="Nuclear_protein_DGCR14_ESS-2"/>
</dbReference>
<dbReference type="Proteomes" id="UP000240830">
    <property type="component" value="Unassembled WGS sequence"/>
</dbReference>
<evidence type="ECO:0000256" key="1">
    <source>
        <dbReference type="ARBA" id="ARBA00004123"/>
    </source>
</evidence>
<keyword evidence="5" id="KW-0808">Transferase</keyword>
<organism evidence="5 6">
    <name type="scientific">Paramicrosporidium saccamoebae</name>
    <dbReference type="NCBI Taxonomy" id="1246581"/>
    <lineage>
        <taxon>Eukaryota</taxon>
        <taxon>Fungi</taxon>
        <taxon>Fungi incertae sedis</taxon>
        <taxon>Cryptomycota</taxon>
        <taxon>Cryptomycota incertae sedis</taxon>
        <taxon>Paramicrosporidium</taxon>
    </lineage>
</organism>
<dbReference type="GO" id="GO:0008483">
    <property type="term" value="F:transaminase activity"/>
    <property type="evidence" value="ECO:0007669"/>
    <property type="project" value="UniProtKB-KW"/>
</dbReference>
<accession>A0A2H9TI50</accession>
<keyword evidence="3" id="KW-0539">Nucleus</keyword>
<evidence type="ECO:0000256" key="3">
    <source>
        <dbReference type="ARBA" id="ARBA00023242"/>
    </source>
</evidence>
<protein>
    <submittedName>
        <fullName evidence="5">Aspartate aminotransferase</fullName>
    </submittedName>
</protein>
<comment type="subcellular location">
    <subcellularLocation>
        <location evidence="1">Nucleus</location>
    </subcellularLocation>
</comment>
<dbReference type="AlphaFoldDB" id="A0A2H9TI50"/>
<comment type="similarity">
    <text evidence="2">Belongs to the ESS2 family.</text>
</comment>
<evidence type="ECO:0000256" key="2">
    <source>
        <dbReference type="ARBA" id="ARBA00009072"/>
    </source>
</evidence>
<evidence type="ECO:0000256" key="4">
    <source>
        <dbReference type="SAM" id="MobiDB-lite"/>
    </source>
</evidence>
<dbReference type="PANTHER" id="PTHR12940">
    <property type="entry name" value="ES-2 PROTEIN - RELATED"/>
    <property type="match status" value="1"/>
</dbReference>
<dbReference type="EMBL" id="MTSL01000174">
    <property type="protein sequence ID" value="PJF17433.1"/>
    <property type="molecule type" value="Genomic_DNA"/>
</dbReference>
<dbReference type="PANTHER" id="PTHR12940:SF0">
    <property type="entry name" value="SPLICING FACTOR ESS-2 HOMOLOG"/>
    <property type="match status" value="1"/>
</dbReference>
<dbReference type="OrthoDB" id="19679at2759"/>
<dbReference type="Pfam" id="PF09751">
    <property type="entry name" value="Es2"/>
    <property type="match status" value="2"/>
</dbReference>
<keyword evidence="5" id="KW-0032">Aminotransferase</keyword>
<proteinExistence type="inferred from homology"/>
<gene>
    <name evidence="5" type="ORF">PSACC_02741</name>
</gene>
<name>A0A2H9TI50_9FUNG</name>
<reference evidence="5 6" key="1">
    <citation type="submission" date="2016-10" db="EMBL/GenBank/DDBJ databases">
        <title>The genome of Paramicrosporidium saccamoebae is the missing link in understanding Cryptomycota and Microsporidia evolution.</title>
        <authorList>
            <person name="Quandt C.A."/>
            <person name="Beaudet D."/>
            <person name="Corsaro D."/>
            <person name="Michel R."/>
            <person name="Corradi N."/>
            <person name="James T."/>
        </authorList>
    </citation>
    <scope>NUCLEOTIDE SEQUENCE [LARGE SCALE GENOMIC DNA]</scope>
    <source>
        <strain evidence="5 6">KSL3</strain>
    </source>
</reference>
<keyword evidence="6" id="KW-1185">Reference proteome</keyword>
<comment type="caution">
    <text evidence="5">The sequence shown here is derived from an EMBL/GenBank/DDBJ whole genome shotgun (WGS) entry which is preliminary data.</text>
</comment>
<feature type="region of interest" description="Disordered" evidence="4">
    <location>
        <begin position="203"/>
        <end position="231"/>
    </location>
</feature>
<evidence type="ECO:0000313" key="6">
    <source>
        <dbReference type="Proteomes" id="UP000240830"/>
    </source>
</evidence>
<dbReference type="GO" id="GO:0071013">
    <property type="term" value="C:catalytic step 2 spliceosome"/>
    <property type="evidence" value="ECO:0007669"/>
    <property type="project" value="TreeGrafter"/>
</dbReference>
<sequence>MELEGADKRASRTAPVRTLRKRKVLSEDEYLAQLSAILKRDFFPNLAKLEAQYEYLTAMERSDLTALRAAAARLNNPSTVQAPEMSVDDFQMRYVTEDTAGFEELLERVNATRRGRFAKVFKREAPLLLESSADIPTGKGRVCRENTRLEKQVDLSLLERDTNDVRHHYWRMRKEYGEKSAGSVSDVGSGRLRGYSFVETPDHQPERRYRVPDTPSRDALASGMARQSRARKEELLRTPAVQRLLKAHTPKIGSVFDVPKTPKRKK</sequence>
<evidence type="ECO:0000313" key="5">
    <source>
        <dbReference type="EMBL" id="PJF17433.1"/>
    </source>
</evidence>